<accession>A0A8T1TW65</accession>
<reference evidence="1" key="1">
    <citation type="submission" date="2021-01" db="EMBL/GenBank/DDBJ databases">
        <title>Phytophthora aleatoria, a newly-described species from Pinus radiata is distinct from Phytophthora cactorum isolates based on comparative genomics.</title>
        <authorList>
            <person name="Mcdougal R."/>
            <person name="Panda P."/>
            <person name="Williams N."/>
            <person name="Studholme D.J."/>
        </authorList>
    </citation>
    <scope>NUCLEOTIDE SEQUENCE</scope>
    <source>
        <strain evidence="1">NZFS 3830</strain>
    </source>
</reference>
<comment type="caution">
    <text evidence="1">The sequence shown here is derived from an EMBL/GenBank/DDBJ whole genome shotgun (WGS) entry which is preliminary data.</text>
</comment>
<dbReference type="Proteomes" id="UP000688947">
    <property type="component" value="Unassembled WGS sequence"/>
</dbReference>
<proteinExistence type="predicted"/>
<evidence type="ECO:0000313" key="1">
    <source>
        <dbReference type="EMBL" id="KAG6948641.1"/>
    </source>
</evidence>
<sequence>MTYSSLVPRKTTEMKISSLGAVRARLCRAFWRRLVRALFFRMHVAHQSITMVCMM</sequence>
<protein>
    <submittedName>
        <fullName evidence="1">Uncharacterized protein</fullName>
    </submittedName>
</protein>
<gene>
    <name evidence="1" type="ORF">JG687_00015352</name>
</gene>
<organism evidence="1 2">
    <name type="scientific">Phytophthora cactorum</name>
    <dbReference type="NCBI Taxonomy" id="29920"/>
    <lineage>
        <taxon>Eukaryota</taxon>
        <taxon>Sar</taxon>
        <taxon>Stramenopiles</taxon>
        <taxon>Oomycota</taxon>
        <taxon>Peronosporomycetes</taxon>
        <taxon>Peronosporales</taxon>
        <taxon>Peronosporaceae</taxon>
        <taxon>Phytophthora</taxon>
    </lineage>
</organism>
<evidence type="ECO:0000313" key="2">
    <source>
        <dbReference type="Proteomes" id="UP000688947"/>
    </source>
</evidence>
<dbReference type="AlphaFoldDB" id="A0A8T1TW65"/>
<name>A0A8T1TW65_9STRA</name>
<dbReference type="EMBL" id="JAENGZ010001356">
    <property type="protein sequence ID" value="KAG6948641.1"/>
    <property type="molecule type" value="Genomic_DNA"/>
</dbReference>